<name>A0A1R3RES0_ASPC5</name>
<keyword evidence="3 7" id="KW-1133">Transmembrane helix</keyword>
<reference evidence="10" key="1">
    <citation type="journal article" date="2017" name="Genome Biol.">
        <title>Comparative genomics reveals high biological diversity and specific adaptations in the industrially and medically important fungal genus Aspergillus.</title>
        <authorList>
            <person name="de Vries R.P."/>
            <person name="Riley R."/>
            <person name="Wiebenga A."/>
            <person name="Aguilar-Osorio G."/>
            <person name="Amillis S."/>
            <person name="Uchima C.A."/>
            <person name="Anderluh G."/>
            <person name="Asadollahi M."/>
            <person name="Askin M."/>
            <person name="Barry K."/>
            <person name="Battaglia E."/>
            <person name="Bayram O."/>
            <person name="Benocci T."/>
            <person name="Braus-Stromeyer S.A."/>
            <person name="Caldana C."/>
            <person name="Canovas D."/>
            <person name="Cerqueira G.C."/>
            <person name="Chen F."/>
            <person name="Chen W."/>
            <person name="Choi C."/>
            <person name="Clum A."/>
            <person name="Dos Santos R.A."/>
            <person name="Damasio A.R."/>
            <person name="Diallinas G."/>
            <person name="Emri T."/>
            <person name="Fekete E."/>
            <person name="Flipphi M."/>
            <person name="Freyberg S."/>
            <person name="Gallo A."/>
            <person name="Gournas C."/>
            <person name="Habgood R."/>
            <person name="Hainaut M."/>
            <person name="Harispe M.L."/>
            <person name="Henrissat B."/>
            <person name="Hilden K.S."/>
            <person name="Hope R."/>
            <person name="Hossain A."/>
            <person name="Karabika E."/>
            <person name="Karaffa L."/>
            <person name="Karanyi Z."/>
            <person name="Krasevec N."/>
            <person name="Kuo A."/>
            <person name="Kusch H."/>
            <person name="LaButti K."/>
            <person name="Lagendijk E.L."/>
            <person name="Lapidus A."/>
            <person name="Levasseur A."/>
            <person name="Lindquist E."/>
            <person name="Lipzen A."/>
            <person name="Logrieco A.F."/>
            <person name="MacCabe A."/>
            <person name="Maekelae M.R."/>
            <person name="Malavazi I."/>
            <person name="Melin P."/>
            <person name="Meyer V."/>
            <person name="Mielnichuk N."/>
            <person name="Miskei M."/>
            <person name="Molnar A.P."/>
            <person name="Mule G."/>
            <person name="Ngan C.Y."/>
            <person name="Orejas M."/>
            <person name="Orosz E."/>
            <person name="Ouedraogo J.P."/>
            <person name="Overkamp K.M."/>
            <person name="Park H.-S."/>
            <person name="Perrone G."/>
            <person name="Piumi F."/>
            <person name="Punt P.J."/>
            <person name="Ram A.F."/>
            <person name="Ramon A."/>
            <person name="Rauscher S."/>
            <person name="Record E."/>
            <person name="Riano-Pachon D.M."/>
            <person name="Robert V."/>
            <person name="Roehrig J."/>
            <person name="Ruller R."/>
            <person name="Salamov A."/>
            <person name="Salih N.S."/>
            <person name="Samson R.A."/>
            <person name="Sandor E."/>
            <person name="Sanguinetti M."/>
            <person name="Schuetze T."/>
            <person name="Sepcic K."/>
            <person name="Shelest E."/>
            <person name="Sherlock G."/>
            <person name="Sophianopoulou V."/>
            <person name="Squina F.M."/>
            <person name="Sun H."/>
            <person name="Susca A."/>
            <person name="Todd R.B."/>
            <person name="Tsang A."/>
            <person name="Unkles S.E."/>
            <person name="van de Wiele N."/>
            <person name="van Rossen-Uffink D."/>
            <person name="Oliveira J.V."/>
            <person name="Vesth T.C."/>
            <person name="Visser J."/>
            <person name="Yu J.-H."/>
            <person name="Zhou M."/>
            <person name="Andersen M.R."/>
            <person name="Archer D.B."/>
            <person name="Baker S.E."/>
            <person name="Benoit I."/>
            <person name="Brakhage A.A."/>
            <person name="Braus G.H."/>
            <person name="Fischer R."/>
            <person name="Frisvad J.C."/>
            <person name="Goldman G.H."/>
            <person name="Houbraken J."/>
            <person name="Oakley B."/>
            <person name="Pocsi I."/>
            <person name="Scazzocchio C."/>
            <person name="Seiboth B."/>
            <person name="vanKuyk P.A."/>
            <person name="Wortman J."/>
            <person name="Dyer P.S."/>
            <person name="Grigoriev I.V."/>
        </authorList>
    </citation>
    <scope>NUCLEOTIDE SEQUENCE [LARGE SCALE GENOMIC DNA]</scope>
    <source>
        <strain evidence="10">ITEM 5010</strain>
    </source>
</reference>
<feature type="transmembrane region" description="Helical" evidence="7">
    <location>
        <begin position="250"/>
        <end position="268"/>
    </location>
</feature>
<feature type="transmembrane region" description="Helical" evidence="7">
    <location>
        <begin position="50"/>
        <end position="75"/>
    </location>
</feature>
<feature type="transmembrane region" description="Helical" evidence="7">
    <location>
        <begin position="12"/>
        <end position="35"/>
    </location>
</feature>
<dbReference type="PANTHER" id="PTHR33048:SF8">
    <property type="entry name" value="INTEGRAL MEMBRANE PROTEIN-RELATED"/>
    <property type="match status" value="1"/>
</dbReference>
<evidence type="ECO:0000313" key="9">
    <source>
        <dbReference type="EMBL" id="OOF92986.1"/>
    </source>
</evidence>
<proteinExistence type="inferred from homology"/>
<evidence type="ECO:0000256" key="2">
    <source>
        <dbReference type="ARBA" id="ARBA00022692"/>
    </source>
</evidence>
<evidence type="ECO:0000256" key="6">
    <source>
        <dbReference type="SAM" id="MobiDB-lite"/>
    </source>
</evidence>
<dbReference type="Proteomes" id="UP000188318">
    <property type="component" value="Unassembled WGS sequence"/>
</dbReference>
<evidence type="ECO:0000259" key="8">
    <source>
        <dbReference type="Pfam" id="PF20684"/>
    </source>
</evidence>
<comment type="similarity">
    <text evidence="5">Belongs to the SAT4 family.</text>
</comment>
<dbReference type="Pfam" id="PF20684">
    <property type="entry name" value="Fung_rhodopsin"/>
    <property type="match status" value="1"/>
</dbReference>
<accession>A0A1R3RES0</accession>
<evidence type="ECO:0000256" key="7">
    <source>
        <dbReference type="SAM" id="Phobius"/>
    </source>
</evidence>
<dbReference type="EMBL" id="KV907505">
    <property type="protein sequence ID" value="OOF92986.1"/>
    <property type="molecule type" value="Genomic_DNA"/>
</dbReference>
<comment type="subcellular location">
    <subcellularLocation>
        <location evidence="1">Membrane</location>
        <topology evidence="1">Multi-pass membrane protein</topology>
    </subcellularLocation>
</comment>
<feature type="transmembrane region" description="Helical" evidence="7">
    <location>
        <begin position="95"/>
        <end position="117"/>
    </location>
</feature>
<feature type="transmembrane region" description="Helical" evidence="7">
    <location>
        <begin position="208"/>
        <end position="230"/>
    </location>
</feature>
<feature type="domain" description="Rhodopsin" evidence="8">
    <location>
        <begin position="40"/>
        <end position="269"/>
    </location>
</feature>
<keyword evidence="10" id="KW-1185">Reference proteome</keyword>
<dbReference type="VEuPathDB" id="FungiDB:ASPCADRAFT_209637"/>
<dbReference type="OrthoDB" id="3529975at2759"/>
<feature type="transmembrane region" description="Helical" evidence="7">
    <location>
        <begin position="174"/>
        <end position="196"/>
    </location>
</feature>
<dbReference type="InterPro" id="IPR049326">
    <property type="entry name" value="Rhodopsin_dom_fungi"/>
</dbReference>
<evidence type="ECO:0000256" key="5">
    <source>
        <dbReference type="ARBA" id="ARBA00038359"/>
    </source>
</evidence>
<feature type="region of interest" description="Disordered" evidence="6">
    <location>
        <begin position="278"/>
        <end position="312"/>
    </location>
</feature>
<sequence>MTSSQETASRVPVVIAGYTVPISCMVLSTGLRLLVKVRGPSEDRFHADDYLISLATGLEVAYSVIMLSVGVSHGFGKHASTLTTSDKEGFLKADYIASHLYNVGLASVKLGILALYYRIFTIPWFRKTVIGCGAFVCFWIATIEIFMGLLCRPLEAFWNASVKGHCFNSSALSYYVNTSNMVTDIVIFALPIGVIVRLRTSRSNKIALCIIFSIGFITCGISAARLAFVFAQTSSDVTWDGVDLGVLSGFESLGAILCANLPIIYRLFKQAAQKVTSRTGGSSAPRLPYGHESKSFASRSRPRRRRLSETPSEQWIQLQNGNSSNENHLSSKNSADYTVQKVVDMETGTEIVRLDTMPGNAITVRRDFHQVVEQHR</sequence>
<protein>
    <recommendedName>
        <fullName evidence="8">Rhodopsin domain-containing protein</fullName>
    </recommendedName>
</protein>
<dbReference type="OMA" id="ATIEIFM"/>
<keyword evidence="4 7" id="KW-0472">Membrane</keyword>
<dbReference type="AlphaFoldDB" id="A0A1R3RES0"/>
<feature type="transmembrane region" description="Helical" evidence="7">
    <location>
        <begin position="129"/>
        <end position="150"/>
    </location>
</feature>
<keyword evidence="2 7" id="KW-0812">Transmembrane</keyword>
<dbReference type="InterPro" id="IPR052337">
    <property type="entry name" value="SAT4-like"/>
</dbReference>
<organism evidence="9 10">
    <name type="scientific">Aspergillus carbonarius (strain ITEM 5010)</name>
    <dbReference type="NCBI Taxonomy" id="602072"/>
    <lineage>
        <taxon>Eukaryota</taxon>
        <taxon>Fungi</taxon>
        <taxon>Dikarya</taxon>
        <taxon>Ascomycota</taxon>
        <taxon>Pezizomycotina</taxon>
        <taxon>Eurotiomycetes</taxon>
        <taxon>Eurotiomycetidae</taxon>
        <taxon>Eurotiales</taxon>
        <taxon>Aspergillaceae</taxon>
        <taxon>Aspergillus</taxon>
        <taxon>Aspergillus subgen. Circumdati</taxon>
    </lineage>
</organism>
<gene>
    <name evidence="9" type="ORF">ASPCADRAFT_209637</name>
</gene>
<dbReference type="GO" id="GO:0016020">
    <property type="term" value="C:membrane"/>
    <property type="evidence" value="ECO:0007669"/>
    <property type="project" value="UniProtKB-SubCell"/>
</dbReference>
<evidence type="ECO:0000256" key="4">
    <source>
        <dbReference type="ARBA" id="ARBA00023136"/>
    </source>
</evidence>
<evidence type="ECO:0000256" key="3">
    <source>
        <dbReference type="ARBA" id="ARBA00022989"/>
    </source>
</evidence>
<dbReference type="PANTHER" id="PTHR33048">
    <property type="entry name" value="PTH11-LIKE INTEGRAL MEMBRANE PROTEIN (AFU_ORTHOLOGUE AFUA_5G11245)"/>
    <property type="match status" value="1"/>
</dbReference>
<evidence type="ECO:0000256" key="1">
    <source>
        <dbReference type="ARBA" id="ARBA00004141"/>
    </source>
</evidence>
<evidence type="ECO:0000313" key="10">
    <source>
        <dbReference type="Proteomes" id="UP000188318"/>
    </source>
</evidence>